<dbReference type="STRING" id="3827.A0A3Q7XK40"/>
<dbReference type="GO" id="GO:0045053">
    <property type="term" value="P:protein retention in Golgi apparatus"/>
    <property type="evidence" value="ECO:0007669"/>
    <property type="project" value="TreeGrafter"/>
</dbReference>
<reference evidence="3" key="1">
    <citation type="submission" date="2025-08" db="UniProtKB">
        <authorList>
            <consortium name="RefSeq"/>
        </authorList>
    </citation>
    <scope>IDENTIFICATION</scope>
    <source>
        <tissue evidence="3">Etiolated seedlings</tissue>
    </source>
</reference>
<dbReference type="Proteomes" id="UP000087171">
    <property type="component" value="Unplaced"/>
</dbReference>
<accession>A0A3Q7XK40</accession>
<organism evidence="2 3">
    <name type="scientific">Cicer arietinum</name>
    <name type="common">Chickpea</name>
    <name type="synonym">Garbanzo</name>
    <dbReference type="NCBI Taxonomy" id="3827"/>
    <lineage>
        <taxon>Eukaryota</taxon>
        <taxon>Viridiplantae</taxon>
        <taxon>Streptophyta</taxon>
        <taxon>Embryophyta</taxon>
        <taxon>Tracheophyta</taxon>
        <taxon>Spermatophyta</taxon>
        <taxon>Magnoliopsida</taxon>
        <taxon>eudicotyledons</taxon>
        <taxon>Gunneridae</taxon>
        <taxon>Pentapetalae</taxon>
        <taxon>rosids</taxon>
        <taxon>fabids</taxon>
        <taxon>Fabales</taxon>
        <taxon>Fabaceae</taxon>
        <taxon>Papilionoideae</taxon>
        <taxon>50 kb inversion clade</taxon>
        <taxon>NPAAA clade</taxon>
        <taxon>Hologalegina</taxon>
        <taxon>IRL clade</taxon>
        <taxon>Cicereae</taxon>
        <taxon>Cicer</taxon>
    </lineage>
</organism>
<dbReference type="PANTHER" id="PTHR16166:SF143">
    <property type="entry name" value="PROTEIN SORTING-ASSOCIATED PROTEIN, PUTATIVE (DUF1162)-RELATED"/>
    <property type="match status" value="1"/>
</dbReference>
<dbReference type="GeneID" id="101494580"/>
<gene>
    <name evidence="3" type="primary">LOC101494580</name>
</gene>
<proteinExistence type="predicted"/>
<dbReference type="PANTHER" id="PTHR16166">
    <property type="entry name" value="VACUOLAR PROTEIN SORTING-ASSOCIATED PROTEIN VPS13"/>
    <property type="match status" value="1"/>
</dbReference>
<evidence type="ECO:0000313" key="2">
    <source>
        <dbReference type="Proteomes" id="UP000087171"/>
    </source>
</evidence>
<dbReference type="GO" id="GO:0006623">
    <property type="term" value="P:protein targeting to vacuole"/>
    <property type="evidence" value="ECO:0007669"/>
    <property type="project" value="TreeGrafter"/>
</dbReference>
<evidence type="ECO:0000256" key="1">
    <source>
        <dbReference type="SAM" id="Phobius"/>
    </source>
</evidence>
<name>A0A3Q7XK40_CICAR</name>
<dbReference type="OrthoDB" id="1750014at2759"/>
<dbReference type="InterPro" id="IPR026847">
    <property type="entry name" value="VPS13"/>
</dbReference>
<dbReference type="KEGG" id="cam:101494580"/>
<evidence type="ECO:0000313" key="3">
    <source>
        <dbReference type="RefSeq" id="XP_027186873.1"/>
    </source>
</evidence>
<keyword evidence="2" id="KW-1185">Reference proteome</keyword>
<keyword evidence="1" id="KW-0812">Transmembrane</keyword>
<protein>
    <submittedName>
        <fullName evidence="3">Uncharacterized protein LOC101494580 isoform X1</fullName>
    </submittedName>
</protein>
<dbReference type="RefSeq" id="XP_027186873.1">
    <property type="nucleotide sequence ID" value="XM_027331072.1"/>
</dbReference>
<keyword evidence="1" id="KW-1133">Transmembrane helix</keyword>
<keyword evidence="1" id="KW-0472">Membrane</keyword>
<dbReference type="AlphaFoldDB" id="A0A3Q7XK40"/>
<feature type="transmembrane region" description="Helical" evidence="1">
    <location>
        <begin position="397"/>
        <end position="419"/>
    </location>
</feature>
<sequence>MSVKGMLQQLQVTFDANILLNLLEFYGFVTSYKFYNERVLLSLNGIENDTTRLLSKAEYVGVNHGRVVWDVSVFGVSVNFPWRNTASECSNMVIKSRSLCFKSKIGPESFFSVVGDQPYFLKNFTNTISTSKDCLGVRLQDLYNYIDVKLNDLKITIVNSDQSQKLSILEKFSASLFMAFCVIPDESILKQLEVYVLIESLKAHFSPSVYGAFIELGTYLDSLLVRGESELNCVHPPNIVSDKSTYSTFGISIISRLGSVDLEVDLENRGDNSSVLMISMQDIYVRYASADFDELFISMKSLMICAYKVKDEKDGCVVLLSGSLSSPGVSVPGHSFPEPRIEFDQYSDAAMLADACFSMHYESPRTDLVILLISQKPSQALGWKSLDSQTILKLVPLILHALHLIAFRLLQFTILVLLVI</sequence>